<dbReference type="Pfam" id="PF13602">
    <property type="entry name" value="ADH_zinc_N_2"/>
    <property type="match status" value="1"/>
</dbReference>
<dbReference type="InterPro" id="IPR020843">
    <property type="entry name" value="ER"/>
</dbReference>
<comment type="caution">
    <text evidence="2">The sequence shown here is derived from an EMBL/GenBank/DDBJ whole genome shotgun (WGS) entry which is preliminary data.</text>
</comment>
<protein>
    <submittedName>
        <fullName evidence="2">Chaperonin 10-like protein</fullName>
    </submittedName>
</protein>
<dbReference type="SUPFAM" id="SSF50129">
    <property type="entry name" value="GroES-like"/>
    <property type="match status" value="1"/>
</dbReference>
<proteinExistence type="predicted"/>
<dbReference type="InterPro" id="IPR050700">
    <property type="entry name" value="YIM1/Zinc_Alcohol_DH_Fams"/>
</dbReference>
<dbReference type="EMBL" id="JBBPDW010000046">
    <property type="protein sequence ID" value="KAK7533486.1"/>
    <property type="molecule type" value="Genomic_DNA"/>
</dbReference>
<reference evidence="2 3" key="1">
    <citation type="submission" date="2024-04" db="EMBL/GenBank/DDBJ databases">
        <title>Phyllosticta paracitricarpa is synonymous to the EU quarantine fungus P. citricarpa based on phylogenomic analyses.</title>
        <authorList>
            <consortium name="Lawrence Berkeley National Laboratory"/>
            <person name="Van Ingen-Buijs V.A."/>
            <person name="Van Westerhoven A.C."/>
            <person name="Haridas S."/>
            <person name="Skiadas P."/>
            <person name="Martin F."/>
            <person name="Groenewald J.Z."/>
            <person name="Crous P.W."/>
            <person name="Seidl M.F."/>
        </authorList>
    </citation>
    <scope>NUCLEOTIDE SEQUENCE [LARGE SCALE GENOMIC DNA]</scope>
    <source>
        <strain evidence="2 3">CBS 122670</strain>
    </source>
</reference>
<dbReference type="Pfam" id="PF08240">
    <property type="entry name" value="ADH_N"/>
    <property type="match status" value="1"/>
</dbReference>
<dbReference type="InterPro" id="IPR036291">
    <property type="entry name" value="NAD(P)-bd_dom_sf"/>
</dbReference>
<accession>A0ABR1LE16</accession>
<dbReference type="InterPro" id="IPR013154">
    <property type="entry name" value="ADH-like_N"/>
</dbReference>
<dbReference type="InterPro" id="IPR011032">
    <property type="entry name" value="GroES-like_sf"/>
</dbReference>
<dbReference type="PANTHER" id="PTHR11695">
    <property type="entry name" value="ALCOHOL DEHYDROGENASE RELATED"/>
    <property type="match status" value="1"/>
</dbReference>
<dbReference type="Gene3D" id="3.90.180.10">
    <property type="entry name" value="Medium-chain alcohol dehydrogenases, catalytic domain"/>
    <property type="match status" value="1"/>
</dbReference>
<dbReference type="PANTHER" id="PTHR11695:SF294">
    <property type="entry name" value="RETICULON-4-INTERACTING PROTEIN 1, MITOCHONDRIAL"/>
    <property type="match status" value="1"/>
</dbReference>
<dbReference type="InterPro" id="IPR014182">
    <property type="entry name" value="ADH_Zn_typ-1"/>
</dbReference>
<feature type="domain" description="Enoyl reductase (ER)" evidence="1">
    <location>
        <begin position="10"/>
        <end position="362"/>
    </location>
</feature>
<evidence type="ECO:0000313" key="3">
    <source>
        <dbReference type="Proteomes" id="UP001365128"/>
    </source>
</evidence>
<evidence type="ECO:0000313" key="2">
    <source>
        <dbReference type="EMBL" id="KAK7533486.1"/>
    </source>
</evidence>
<dbReference type="Proteomes" id="UP001365128">
    <property type="component" value="Unassembled WGS sequence"/>
</dbReference>
<gene>
    <name evidence="2" type="ORF">IWX46DRAFT_622625</name>
</gene>
<organism evidence="2 3">
    <name type="scientific">Phyllosticta citricarpa</name>
    <dbReference type="NCBI Taxonomy" id="55181"/>
    <lineage>
        <taxon>Eukaryota</taxon>
        <taxon>Fungi</taxon>
        <taxon>Dikarya</taxon>
        <taxon>Ascomycota</taxon>
        <taxon>Pezizomycotina</taxon>
        <taxon>Dothideomycetes</taxon>
        <taxon>Dothideomycetes incertae sedis</taxon>
        <taxon>Botryosphaeriales</taxon>
        <taxon>Phyllostictaceae</taxon>
        <taxon>Phyllosticta</taxon>
    </lineage>
</organism>
<name>A0ABR1LE16_9PEZI</name>
<dbReference type="Gene3D" id="3.40.50.720">
    <property type="entry name" value="NAD(P)-binding Rossmann-like Domain"/>
    <property type="match status" value="1"/>
</dbReference>
<evidence type="ECO:0000259" key="1">
    <source>
        <dbReference type="SMART" id="SM00829"/>
    </source>
</evidence>
<dbReference type="SUPFAM" id="SSF51735">
    <property type="entry name" value="NAD(P)-binding Rossmann-fold domains"/>
    <property type="match status" value="1"/>
</dbReference>
<sequence>MRAIALSRHGDATVFHSTTVPKPTASGHDLLVRVHATSVNPVDTKVRAGTYDDYQTTSYASSSTNNDNNPPQKNALAYFDRAPKPPDHVLGFDGAGVVDHVGEQAAERGWRVGDEVFYSSSPVRQGANAQWQLVDGRSVARKPSSLSRAQAAALPLTWITAWEALVERMGIAEGEGAGVLIVNGAGGVGSVATQIARRVLRLPVVVTTASRPETTEFSRSMGATHVVNHREPLPAQVEALALPIPIKYVFITYRTEQYMDAAAAICAPFGKVCSIVETKQLDMYGSEWMAKCLTFVWELLGTKPWYGVDVESHGEILRRLASWVDEGKIESHLRGTMPLTVEGIVRAHQAVEASQVIGKVGLLEVRQDGGAFM</sequence>
<keyword evidence="3" id="KW-1185">Reference proteome</keyword>
<dbReference type="SMART" id="SM00829">
    <property type="entry name" value="PKS_ER"/>
    <property type="match status" value="1"/>
</dbReference>
<dbReference type="CDD" id="cd08252">
    <property type="entry name" value="AL_MDR"/>
    <property type="match status" value="1"/>
</dbReference>